<dbReference type="SUPFAM" id="SSF53850">
    <property type="entry name" value="Periplasmic binding protein-like II"/>
    <property type="match status" value="1"/>
</dbReference>
<dbReference type="AlphaFoldDB" id="A0A5J5EB03"/>
<dbReference type="InterPro" id="IPR050490">
    <property type="entry name" value="Bact_solute-bd_prot1"/>
</dbReference>
<feature type="chain" id="PRO_5039605963" evidence="1">
    <location>
        <begin position="24"/>
        <end position="389"/>
    </location>
</feature>
<feature type="signal peptide" evidence="1">
    <location>
        <begin position="1"/>
        <end position="23"/>
    </location>
</feature>
<reference evidence="2 3" key="1">
    <citation type="journal article" date="2019" name="Syst. Appl. Microbiol.">
        <title>Characterization of Bifidobacterium species in feaces of the Egyptian fruit bat: Description of B. vespertilionis sp. nov. and B. rousetti sp. nov.</title>
        <authorList>
            <person name="Modesto M."/>
            <person name="Satti M."/>
            <person name="Watanabe K."/>
            <person name="Puglisi E."/>
            <person name="Morelli L."/>
            <person name="Huang C.-H."/>
            <person name="Liou J.-S."/>
            <person name="Miyashita M."/>
            <person name="Tamura T."/>
            <person name="Saito S."/>
            <person name="Mori K."/>
            <person name="Huang L."/>
            <person name="Sciavilla P."/>
            <person name="Sandri C."/>
            <person name="Spiezio C."/>
            <person name="Vitali F."/>
            <person name="Cavalieri D."/>
            <person name="Perpetuini G."/>
            <person name="Tofalo R."/>
            <person name="Bonetti A."/>
            <person name="Arita M."/>
            <person name="Mattarelli P."/>
        </authorList>
    </citation>
    <scope>NUCLEOTIDE SEQUENCE [LARGE SCALE GENOMIC DNA]</scope>
    <source>
        <strain evidence="2 3">RST19</strain>
    </source>
</reference>
<dbReference type="PROSITE" id="PS51257">
    <property type="entry name" value="PROKAR_LIPOPROTEIN"/>
    <property type="match status" value="1"/>
</dbReference>
<comment type="caution">
    <text evidence="2">The sequence shown here is derived from an EMBL/GenBank/DDBJ whole genome shotgun (WGS) entry which is preliminary data.</text>
</comment>
<evidence type="ECO:0000256" key="1">
    <source>
        <dbReference type="SAM" id="SignalP"/>
    </source>
</evidence>
<gene>
    <name evidence="2" type="ORF">EMO92_00710</name>
</gene>
<evidence type="ECO:0000313" key="3">
    <source>
        <dbReference type="Proteomes" id="UP000326251"/>
    </source>
</evidence>
<sequence length="389" mass="41672">MTFHSTRKILAAISTLAVCGSLAACGSSNAASNDKNLVFLDGYPQYDENSDWGKTVQKCAPEGYTVERQLQDETMNPLTTAVKEDNAPDIAMIDNPTLPSAVDAGMVVDLEAAGVKADGFDQDIIDTGKVDGVQYGISYGINTLGLYYKPDILQKAGVDPASITDWDSLNAAIEKVVNAGYKGITFSGIATEEGVFQYLPWFWGAGGDLADADSQAAQDARDLLAGWVSKGWAPKSSTTNNQSAAWDVFMGEDYAFAENGSWQAKSATEKGYEVIAIPSKDGKKSAPVPFGGEFLVLPYHKTANDAKQKAAAEFVNCMTGSNLLEVAESISYLAPKQDVLKQQLEDQAYLQDWAESANSAQGRTTDLGLKYESISSGLSQKLQDALNQK</sequence>
<dbReference type="EMBL" id="RZUG01000001">
    <property type="protein sequence ID" value="KAA8826742.1"/>
    <property type="molecule type" value="Genomic_DNA"/>
</dbReference>
<dbReference type="InterPro" id="IPR006059">
    <property type="entry name" value="SBP"/>
</dbReference>
<name>A0A5J5EB03_9BIFI</name>
<accession>A0A5J5EB03</accession>
<evidence type="ECO:0000313" key="2">
    <source>
        <dbReference type="EMBL" id="KAA8826742.1"/>
    </source>
</evidence>
<dbReference type="PANTHER" id="PTHR43649:SF30">
    <property type="entry name" value="ABC TRANSPORTER SUBSTRATE-BINDING PROTEIN"/>
    <property type="match status" value="1"/>
</dbReference>
<organism evidence="2 3">
    <name type="scientific">Bifidobacterium reuteri</name>
    <dbReference type="NCBI Taxonomy" id="983706"/>
    <lineage>
        <taxon>Bacteria</taxon>
        <taxon>Bacillati</taxon>
        <taxon>Actinomycetota</taxon>
        <taxon>Actinomycetes</taxon>
        <taxon>Bifidobacteriales</taxon>
        <taxon>Bifidobacteriaceae</taxon>
        <taxon>Bifidobacterium</taxon>
    </lineage>
</organism>
<dbReference type="RefSeq" id="WP_150335009.1">
    <property type="nucleotide sequence ID" value="NZ_RZUG01000001.1"/>
</dbReference>
<dbReference type="Proteomes" id="UP000326251">
    <property type="component" value="Unassembled WGS sequence"/>
</dbReference>
<keyword evidence="1" id="KW-0732">Signal</keyword>
<proteinExistence type="predicted"/>
<dbReference type="Gene3D" id="3.40.190.10">
    <property type="entry name" value="Periplasmic binding protein-like II"/>
    <property type="match status" value="2"/>
</dbReference>
<dbReference type="PANTHER" id="PTHR43649">
    <property type="entry name" value="ARABINOSE-BINDING PROTEIN-RELATED"/>
    <property type="match status" value="1"/>
</dbReference>
<dbReference type="Pfam" id="PF13416">
    <property type="entry name" value="SBP_bac_8"/>
    <property type="match status" value="1"/>
</dbReference>
<protein>
    <submittedName>
        <fullName evidence="2">Extracellular solute-binding protein</fullName>
    </submittedName>
</protein>